<keyword evidence="2" id="KW-1185">Reference proteome</keyword>
<reference evidence="1 2" key="1">
    <citation type="journal article" date="2019" name="Int. J. Syst. Evol. Microbiol.">
        <title>The Global Catalogue of Microorganisms (GCM) 10K type strain sequencing project: providing services to taxonomists for standard genome sequencing and annotation.</title>
        <authorList>
            <consortium name="The Broad Institute Genomics Platform"/>
            <consortium name="The Broad Institute Genome Sequencing Center for Infectious Disease"/>
            <person name="Wu L."/>
            <person name="Ma J."/>
        </authorList>
    </citation>
    <scope>NUCLEOTIDE SEQUENCE [LARGE SCALE GENOMIC DNA]</scope>
    <source>
        <strain evidence="1 2">JCM 14545</strain>
    </source>
</reference>
<evidence type="ECO:0008006" key="3">
    <source>
        <dbReference type="Google" id="ProtNLM"/>
    </source>
</evidence>
<gene>
    <name evidence="1" type="ORF">GCM10009754_40350</name>
</gene>
<evidence type="ECO:0000313" key="1">
    <source>
        <dbReference type="EMBL" id="GAA1964454.1"/>
    </source>
</evidence>
<dbReference type="Proteomes" id="UP001501116">
    <property type="component" value="Unassembled WGS sequence"/>
</dbReference>
<organism evidence="1 2">
    <name type="scientific">Amycolatopsis minnesotensis</name>
    <dbReference type="NCBI Taxonomy" id="337894"/>
    <lineage>
        <taxon>Bacteria</taxon>
        <taxon>Bacillati</taxon>
        <taxon>Actinomycetota</taxon>
        <taxon>Actinomycetes</taxon>
        <taxon>Pseudonocardiales</taxon>
        <taxon>Pseudonocardiaceae</taxon>
        <taxon>Amycolatopsis</taxon>
    </lineage>
</organism>
<dbReference type="Gene3D" id="3.40.50.720">
    <property type="entry name" value="NAD(P)-binding Rossmann-like Domain"/>
    <property type="match status" value="1"/>
</dbReference>
<proteinExistence type="predicted"/>
<accession>A0ABN2R6Z6</accession>
<dbReference type="EMBL" id="BAAANN010000015">
    <property type="protein sequence ID" value="GAA1964454.1"/>
    <property type="molecule type" value="Genomic_DNA"/>
</dbReference>
<evidence type="ECO:0000313" key="2">
    <source>
        <dbReference type="Proteomes" id="UP001501116"/>
    </source>
</evidence>
<protein>
    <recommendedName>
        <fullName evidence="3">Bacteriocin biosynthesis cyclodehydratase domain-containing protein</fullName>
    </recommendedName>
</protein>
<sequence length="201" mass="20303">MVPGGHMGSEAPAGCRYLVRDAFGEQYAEAYGIPEPSRIALTALAEASSSDVLVALHAGRDEALRDALDRTGFERGVSSVGVELLPTAIICGPAVIPGATACYACYRRHEEAARPYDVGAATRGLAEGFAQPHLAIAHGLLALALAELRAGPVGIGATVRSFDLVTGTLSTTSTAAADGCSRCGGVRGAPMSAAAIGVGLP</sequence>
<name>A0ABN2R6Z6_9PSEU</name>
<comment type="caution">
    <text evidence="1">The sequence shown here is derived from an EMBL/GenBank/DDBJ whole genome shotgun (WGS) entry which is preliminary data.</text>
</comment>